<keyword evidence="7 11" id="KW-0812">Transmembrane</keyword>
<evidence type="ECO:0000256" key="7">
    <source>
        <dbReference type="ARBA" id="ARBA00022692"/>
    </source>
</evidence>
<feature type="transmembrane region" description="Helical" evidence="11">
    <location>
        <begin position="280"/>
        <end position="304"/>
    </location>
</feature>
<feature type="transmembrane region" description="Helical" evidence="11">
    <location>
        <begin position="15"/>
        <end position="39"/>
    </location>
</feature>
<comment type="similarity">
    <text evidence="2">Belongs to the ABC-4 integral membrane protein family. HrtB subfamily.</text>
</comment>
<comment type="caution">
    <text evidence="13">The sequence shown here is derived from an EMBL/GenBank/DDBJ whole genome shotgun (WGS) entry which is preliminary data.</text>
</comment>
<gene>
    <name evidence="13" type="ORF">HNQ37_001132</name>
</gene>
<evidence type="ECO:0000256" key="8">
    <source>
        <dbReference type="ARBA" id="ARBA00022989"/>
    </source>
</evidence>
<dbReference type="GO" id="GO:0005886">
    <property type="term" value="C:plasma membrane"/>
    <property type="evidence" value="ECO:0007669"/>
    <property type="project" value="UniProtKB-SubCell"/>
</dbReference>
<dbReference type="AlphaFoldDB" id="A0A841CAM6"/>
<evidence type="ECO:0000256" key="5">
    <source>
        <dbReference type="ARBA" id="ARBA00022448"/>
    </source>
</evidence>
<dbReference type="InterPro" id="IPR003838">
    <property type="entry name" value="ABC3_permease_C"/>
</dbReference>
<dbReference type="InterPro" id="IPR051125">
    <property type="entry name" value="ABC-4/HrtB_transporter"/>
</dbReference>
<keyword evidence="8 11" id="KW-1133">Transmembrane helix</keyword>
<evidence type="ECO:0000256" key="10">
    <source>
        <dbReference type="ARBA" id="ARBA00024973"/>
    </source>
</evidence>
<dbReference type="Pfam" id="PF02687">
    <property type="entry name" value="FtsX"/>
    <property type="match status" value="1"/>
</dbReference>
<keyword evidence="5" id="KW-0813">Transport</keyword>
<dbReference type="RefSeq" id="WP_183540129.1">
    <property type="nucleotide sequence ID" value="NZ_JACHHV010000018.1"/>
</dbReference>
<evidence type="ECO:0000313" key="14">
    <source>
        <dbReference type="Proteomes" id="UP000562464"/>
    </source>
</evidence>
<accession>A0A841CAM6</accession>
<evidence type="ECO:0000256" key="4">
    <source>
        <dbReference type="ARBA" id="ARBA00016962"/>
    </source>
</evidence>
<evidence type="ECO:0000256" key="3">
    <source>
        <dbReference type="ARBA" id="ARBA00011131"/>
    </source>
</evidence>
<keyword evidence="9 11" id="KW-0472">Membrane</keyword>
<feature type="domain" description="ABC3 transporter permease C-terminal" evidence="12">
    <location>
        <begin position="240"/>
        <end position="350"/>
    </location>
</feature>
<keyword evidence="6" id="KW-1003">Cell membrane</keyword>
<reference evidence="13 14" key="1">
    <citation type="submission" date="2020-08" db="EMBL/GenBank/DDBJ databases">
        <title>Genomic Encyclopedia of Type Strains, Phase IV (KMG-IV): sequencing the most valuable type-strain genomes for metagenomic binning, comparative biology and taxonomic classification.</title>
        <authorList>
            <person name="Goeker M."/>
        </authorList>
    </citation>
    <scope>NUCLEOTIDE SEQUENCE [LARGE SCALE GENOMIC DNA]</scope>
    <source>
        <strain evidence="13 14">DSM 14925</strain>
    </source>
</reference>
<dbReference type="EMBL" id="JACHHV010000018">
    <property type="protein sequence ID" value="MBB5888240.1"/>
    <property type="molecule type" value="Genomic_DNA"/>
</dbReference>
<evidence type="ECO:0000256" key="9">
    <source>
        <dbReference type="ARBA" id="ARBA00023136"/>
    </source>
</evidence>
<feature type="transmembrane region" description="Helical" evidence="11">
    <location>
        <begin position="324"/>
        <end position="347"/>
    </location>
</feature>
<evidence type="ECO:0000256" key="1">
    <source>
        <dbReference type="ARBA" id="ARBA00004651"/>
    </source>
</evidence>
<keyword evidence="14" id="KW-1185">Reference proteome</keyword>
<evidence type="ECO:0000259" key="12">
    <source>
        <dbReference type="Pfam" id="PF02687"/>
    </source>
</evidence>
<dbReference type="PANTHER" id="PTHR43738:SF1">
    <property type="entry name" value="HEMIN TRANSPORT SYSTEM PERMEASE PROTEIN HRTB-RELATED"/>
    <property type="match status" value="1"/>
</dbReference>
<feature type="transmembrane region" description="Helical" evidence="11">
    <location>
        <begin position="240"/>
        <end position="260"/>
    </location>
</feature>
<dbReference type="Proteomes" id="UP000562464">
    <property type="component" value="Unassembled WGS sequence"/>
</dbReference>
<name>A0A841CAM6_9LACT</name>
<evidence type="ECO:0000256" key="2">
    <source>
        <dbReference type="ARBA" id="ARBA00008697"/>
    </source>
</evidence>
<evidence type="ECO:0000256" key="6">
    <source>
        <dbReference type="ARBA" id="ARBA00022475"/>
    </source>
</evidence>
<sequence length="357" mass="39115">MFLSIREIFYNKSRYILISIIIFLIAYAVFILSGLSLGLSNQFKQAVVDWNAEKIVLSSSSNNIISASQISSQDLNDIKGGETSSLSLFSTSIRSSKDKRVNVSIIATPEDSVIKPQLLQGKTYKKDNLEIIVSKSLIDKGYKIGQKISVGDSNIQLKIVGFFKSSTYSAAPVIYTSFPILYKIENIKQASKAAPVNAVVIKSGKVTILNQNNNQLKIISISEFINDIPGYSAQNITLSAMIYFLFLIVLLIIGVFMYVITLQKIPIFGIMKAQGISNWVIMQSILGQAFFVSLIGVAASFAVSYLTSFILPSAMPFEISASNWMFYSVVLIVVSVIGSISSIFTIIKIDPTKVIGG</sequence>
<proteinExistence type="inferred from homology"/>
<evidence type="ECO:0000256" key="11">
    <source>
        <dbReference type="SAM" id="Phobius"/>
    </source>
</evidence>
<comment type="subcellular location">
    <subcellularLocation>
        <location evidence="1">Cell membrane</location>
        <topology evidence="1">Multi-pass membrane protein</topology>
    </subcellularLocation>
</comment>
<comment type="function">
    <text evidence="10">Part of the ABC transporter complex hrt involved in hemin import. Responsible for the translocation of the substrate across the membrane.</text>
</comment>
<evidence type="ECO:0000313" key="13">
    <source>
        <dbReference type="EMBL" id="MBB5888240.1"/>
    </source>
</evidence>
<dbReference type="PANTHER" id="PTHR43738">
    <property type="entry name" value="ABC TRANSPORTER, MEMBRANE PROTEIN"/>
    <property type="match status" value="1"/>
</dbReference>
<organism evidence="13 14">
    <name type="scientific">Lactovum miscens</name>
    <dbReference type="NCBI Taxonomy" id="190387"/>
    <lineage>
        <taxon>Bacteria</taxon>
        <taxon>Bacillati</taxon>
        <taxon>Bacillota</taxon>
        <taxon>Bacilli</taxon>
        <taxon>Lactobacillales</taxon>
        <taxon>Streptococcaceae</taxon>
        <taxon>Lactovum</taxon>
    </lineage>
</organism>
<protein>
    <recommendedName>
        <fullName evidence="4">Putative hemin transport system permease protein HrtB</fullName>
    </recommendedName>
</protein>
<comment type="subunit">
    <text evidence="3">The complex is composed of two ATP-binding proteins (HrtA), two transmembrane proteins (HrtB) and a solute-binding protein.</text>
</comment>